<dbReference type="Proteomes" id="UP000054995">
    <property type="component" value="Unassembled WGS sequence"/>
</dbReference>
<keyword evidence="3" id="KW-1185">Reference proteome</keyword>
<reference evidence="2 3" key="1">
    <citation type="submission" date="2015-01" db="EMBL/GenBank/DDBJ databases">
        <title>Evolution of Trichinella species and genotypes.</title>
        <authorList>
            <person name="Korhonen P.K."/>
            <person name="Edoardo P."/>
            <person name="Giuseppe L.R."/>
            <person name="Gasser R.B."/>
        </authorList>
    </citation>
    <scope>NUCLEOTIDE SEQUENCE [LARGE SCALE GENOMIC DNA]</scope>
    <source>
        <strain evidence="2">ISS470</strain>
    </source>
</reference>
<dbReference type="AlphaFoldDB" id="A0A0V1DPI1"/>
<name>A0A0V1DPI1_TRIPS</name>
<evidence type="ECO:0000313" key="2">
    <source>
        <dbReference type="EMBL" id="KRY63348.1"/>
    </source>
</evidence>
<protein>
    <submittedName>
        <fullName evidence="2">Uncharacterized protein</fullName>
    </submittedName>
</protein>
<evidence type="ECO:0000256" key="1">
    <source>
        <dbReference type="SAM" id="MobiDB-lite"/>
    </source>
</evidence>
<sequence length="38" mass="4336">MEQSSNKQAPSTHSDMSIYTYTHMDGRNNVPTPHFVLL</sequence>
<accession>A0A0V1DPI1</accession>
<gene>
    <name evidence="2" type="ORF">T4D_5934</name>
</gene>
<feature type="compositionally biased region" description="Polar residues" evidence="1">
    <location>
        <begin position="1"/>
        <end position="20"/>
    </location>
</feature>
<organism evidence="2 3">
    <name type="scientific">Trichinella pseudospiralis</name>
    <name type="common">Parasitic roundworm</name>
    <dbReference type="NCBI Taxonomy" id="6337"/>
    <lineage>
        <taxon>Eukaryota</taxon>
        <taxon>Metazoa</taxon>
        <taxon>Ecdysozoa</taxon>
        <taxon>Nematoda</taxon>
        <taxon>Enoplea</taxon>
        <taxon>Dorylaimia</taxon>
        <taxon>Trichinellida</taxon>
        <taxon>Trichinellidae</taxon>
        <taxon>Trichinella</taxon>
    </lineage>
</organism>
<evidence type="ECO:0000313" key="3">
    <source>
        <dbReference type="Proteomes" id="UP000054995"/>
    </source>
</evidence>
<dbReference type="EMBL" id="JYDT01002401">
    <property type="protein sequence ID" value="KRY63348.1"/>
    <property type="molecule type" value="Genomic_DNA"/>
</dbReference>
<proteinExistence type="predicted"/>
<feature type="region of interest" description="Disordered" evidence="1">
    <location>
        <begin position="1"/>
        <end position="27"/>
    </location>
</feature>
<comment type="caution">
    <text evidence="2">The sequence shown here is derived from an EMBL/GenBank/DDBJ whole genome shotgun (WGS) entry which is preliminary data.</text>
</comment>